<reference evidence="6 7" key="1">
    <citation type="submission" date="2016-07" db="EMBL/GenBank/DDBJ databases">
        <title>Pervasive Adenine N6-methylation of Active Genes in Fungi.</title>
        <authorList>
            <consortium name="DOE Joint Genome Institute"/>
            <person name="Mondo S.J."/>
            <person name="Dannebaum R.O."/>
            <person name="Kuo R.C."/>
            <person name="Labutti K."/>
            <person name="Haridas S."/>
            <person name="Kuo A."/>
            <person name="Salamov A."/>
            <person name="Ahrendt S.R."/>
            <person name="Lipzen A."/>
            <person name="Sullivan W."/>
            <person name="Andreopoulos W.B."/>
            <person name="Clum A."/>
            <person name="Lindquist E."/>
            <person name="Daum C."/>
            <person name="Ramamoorthy G.K."/>
            <person name="Gryganskyi A."/>
            <person name="Culley D."/>
            <person name="Magnuson J.K."/>
            <person name="James T.Y."/>
            <person name="O'Malley M.A."/>
            <person name="Stajich J.E."/>
            <person name="Spatafora J.W."/>
            <person name="Visel A."/>
            <person name="Grigoriev I.V."/>
        </authorList>
    </citation>
    <scope>NUCLEOTIDE SEQUENCE [LARGE SCALE GENOMIC DNA]</scope>
    <source>
        <strain evidence="6 7">12-1054</strain>
    </source>
</reference>
<organism evidence="6 7">
    <name type="scientific">Protomyces lactucae-debilis</name>
    <dbReference type="NCBI Taxonomy" id="2754530"/>
    <lineage>
        <taxon>Eukaryota</taxon>
        <taxon>Fungi</taxon>
        <taxon>Dikarya</taxon>
        <taxon>Ascomycota</taxon>
        <taxon>Taphrinomycotina</taxon>
        <taxon>Taphrinomycetes</taxon>
        <taxon>Taphrinales</taxon>
        <taxon>Protomycetaceae</taxon>
        <taxon>Protomyces</taxon>
    </lineage>
</organism>
<dbReference type="GO" id="GO:0005546">
    <property type="term" value="F:phosphatidylinositol-4,5-bisphosphate binding"/>
    <property type="evidence" value="ECO:0007669"/>
    <property type="project" value="InterPro"/>
</dbReference>
<keyword evidence="4" id="KW-0653">Protein transport</keyword>
<dbReference type="Pfam" id="PF20669">
    <property type="entry name" value="Exo70_N"/>
    <property type="match status" value="1"/>
</dbReference>
<dbReference type="GO" id="GO:0015031">
    <property type="term" value="P:protein transport"/>
    <property type="evidence" value="ECO:0007669"/>
    <property type="project" value="UniProtKB-KW"/>
</dbReference>
<evidence type="ECO:0000256" key="1">
    <source>
        <dbReference type="ARBA" id="ARBA00006756"/>
    </source>
</evidence>
<dbReference type="PANTHER" id="PTHR12542">
    <property type="entry name" value="EXOCYST COMPLEX PROTEIN EXO70"/>
    <property type="match status" value="1"/>
</dbReference>
<evidence type="ECO:0000259" key="5">
    <source>
        <dbReference type="Pfam" id="PF03081"/>
    </source>
</evidence>
<dbReference type="GO" id="GO:0005935">
    <property type="term" value="C:cellular bud neck"/>
    <property type="evidence" value="ECO:0007669"/>
    <property type="project" value="UniProtKB-SubCell"/>
</dbReference>
<comment type="function">
    <text evidence="4">Involved in the secretory pathway as part of the exocyst complex which tethers secretory vesicles to the sites of exocytosis. Also plays a role in the assembly of the exocyst.</text>
</comment>
<accession>A0A1Y2FS82</accession>
<evidence type="ECO:0000256" key="3">
    <source>
        <dbReference type="ARBA" id="ARBA00022483"/>
    </source>
</evidence>
<dbReference type="GO" id="GO:0000145">
    <property type="term" value="C:exocyst"/>
    <property type="evidence" value="ECO:0007669"/>
    <property type="project" value="InterPro"/>
</dbReference>
<dbReference type="RefSeq" id="XP_040727709.1">
    <property type="nucleotide sequence ID" value="XM_040866042.1"/>
</dbReference>
<sequence>MISYFLYQASAYLPEPLEHTALRANGWSGRVVAWFLFFCVMFQQNTKRDRSRPSHQGMAAFAVDEDRAELEVLNANLRKTNENSAKITAVLSGLDERLGRLEGTMKPIHRTTKRLWQVQSNVAATIAAIEKTKTYWNIPFEEESTIRAGPSTNLQRFLTSVRNLDQGMVTLQSADLSSSQRIVNKTHELLKSATEQLRDYWQAVLNSGSVPIAPLTYVLKGQAPPAFSSEQAEQMRDMAKVAAESRGLASVQTQQTQSFIEIRSDYIQRSLETFPLASQRSLELRTAALYDREFNGIGHYTEAILQMTRQDRELCLTVFGEQTGLDVYERTVAPAFSDYCRTCKGITAHVKVHLGPDCYLGFEALGHLKRLNATVVDIETPEIARDLHATVTSIATVSAGAFHEMAEDMKRKMGAVLALPIDGGVLDHTKELCSRLRKCCEYPEIVADLLSALGEGGWRRPVTGPVKLPHTETPAAGLLLDNFACECIDANLQILEAKARNLLKRPNQMAIFMLNNVAYVSSTIKRSEMHRYIGKRTLAKLDETHKRIFKVYREACDLPARQLMDTTTMLRPADNKSKGSSMTSKDREAVKERFRLFNAEFEELIRSSKSFTVQDADLKQQLTGEIRAVIVPLYVRFYDKYVAMDFAKNKDKYIKYDKSSIEKVIWDALA</sequence>
<evidence type="ECO:0000313" key="7">
    <source>
        <dbReference type="Proteomes" id="UP000193685"/>
    </source>
</evidence>
<gene>
    <name evidence="6" type="ORF">BCR37DRAFT_127259</name>
</gene>
<dbReference type="Pfam" id="PF03081">
    <property type="entry name" value="Exo70_C"/>
    <property type="match status" value="1"/>
</dbReference>
<dbReference type="EMBL" id="MCFI01000002">
    <property type="protein sequence ID" value="ORY86853.1"/>
    <property type="molecule type" value="Genomic_DNA"/>
</dbReference>
<dbReference type="InterPro" id="IPR004140">
    <property type="entry name" value="Exo70"/>
</dbReference>
<dbReference type="SUPFAM" id="SSF74788">
    <property type="entry name" value="Cullin repeat-like"/>
    <property type="match status" value="1"/>
</dbReference>
<dbReference type="InterPro" id="IPR046364">
    <property type="entry name" value="Exo70_C"/>
</dbReference>
<keyword evidence="7" id="KW-1185">Reference proteome</keyword>
<name>A0A1Y2FS82_PROLT</name>
<evidence type="ECO:0000256" key="2">
    <source>
        <dbReference type="ARBA" id="ARBA00022448"/>
    </source>
</evidence>
<feature type="domain" description="Exocyst complex subunit Exo70 C-terminal" evidence="5">
    <location>
        <begin position="295"/>
        <end position="666"/>
    </location>
</feature>
<dbReference type="GO" id="GO:0006887">
    <property type="term" value="P:exocytosis"/>
    <property type="evidence" value="ECO:0007669"/>
    <property type="project" value="UniProtKB-KW"/>
</dbReference>
<proteinExistence type="inferred from homology"/>
<dbReference type="PANTHER" id="PTHR12542:SF41">
    <property type="entry name" value="EXOCYST COMPLEX COMPONENT 7"/>
    <property type="match status" value="1"/>
</dbReference>
<keyword evidence="3 4" id="KW-0268">Exocytosis</keyword>
<dbReference type="InterPro" id="IPR016159">
    <property type="entry name" value="Cullin_repeat-like_dom_sf"/>
</dbReference>
<keyword evidence="2 4" id="KW-0813">Transport</keyword>
<dbReference type="STRING" id="56484.A0A1Y2FS82"/>
<comment type="subcellular location">
    <subcellularLocation>
        <location evidence="4">Bud</location>
    </subcellularLocation>
    <subcellularLocation>
        <location evidence="4">Bud neck</location>
    </subcellularLocation>
</comment>
<comment type="similarity">
    <text evidence="1 4">Belongs to the EXO70 family.</text>
</comment>
<dbReference type="Proteomes" id="UP000193685">
    <property type="component" value="Unassembled WGS sequence"/>
</dbReference>
<dbReference type="OMA" id="CDQAKPL"/>
<comment type="caution">
    <text evidence="6">The sequence shown here is derived from an EMBL/GenBank/DDBJ whole genome shotgun (WGS) entry which is preliminary data.</text>
</comment>
<dbReference type="GeneID" id="63782641"/>
<evidence type="ECO:0000313" key="6">
    <source>
        <dbReference type="EMBL" id="ORY86853.1"/>
    </source>
</evidence>
<dbReference type="OrthoDB" id="1922221at2759"/>
<dbReference type="Gene3D" id="1.20.1280.170">
    <property type="entry name" value="Exocyst complex component Exo70"/>
    <property type="match status" value="1"/>
</dbReference>
<dbReference type="AlphaFoldDB" id="A0A1Y2FS82"/>
<evidence type="ECO:0000256" key="4">
    <source>
        <dbReference type="RuleBase" id="RU365026"/>
    </source>
</evidence>
<protein>
    <recommendedName>
        <fullName evidence="4">Exocyst complex protein EXO70</fullName>
    </recommendedName>
</protein>